<dbReference type="WBParaSite" id="L893_g8132.t1">
    <property type="protein sequence ID" value="L893_g8132.t1"/>
    <property type="gene ID" value="L893_g8132"/>
</dbReference>
<sequence>MDDVPYSFCEAVCATLCRRRIPSLGELSGYYGDIAWSTYPNLADYIVSLTRTNVRQKVASVFVWKTALKDGVKKRGHLFNVFSHRKLRTPLPKKFVRDVVIQLRDGTEEDVSRTVVNRFPLSFHSFELHSSSINKAWVDFACSLKRQCCIAIMKKLDDDSIPLFKTIVDAKKLSWLSICEEACDGSMLEILKTLIYQDHFEHLKIWNNYCPWKSAVVRDLLQFCSENSEKIRGTRLIVEKNCEGGVQQLEEFVLQRAAIKGRNVQTIQDVLKVCSKEECDFLDKYYRHHNYSFTTPSCVYKFEEGEGEERRRLYISFDCRNRTRTTGRQYASREGIDDLSLMRGTRELHVLFA</sequence>
<evidence type="ECO:0000313" key="2">
    <source>
        <dbReference type="WBParaSite" id="L893_g8132.t1"/>
    </source>
</evidence>
<proteinExistence type="predicted"/>
<organism evidence="1 2">
    <name type="scientific">Steinernema glaseri</name>
    <dbReference type="NCBI Taxonomy" id="37863"/>
    <lineage>
        <taxon>Eukaryota</taxon>
        <taxon>Metazoa</taxon>
        <taxon>Ecdysozoa</taxon>
        <taxon>Nematoda</taxon>
        <taxon>Chromadorea</taxon>
        <taxon>Rhabditida</taxon>
        <taxon>Tylenchina</taxon>
        <taxon>Panagrolaimomorpha</taxon>
        <taxon>Strongyloidoidea</taxon>
        <taxon>Steinernematidae</taxon>
        <taxon>Steinernema</taxon>
    </lineage>
</organism>
<keyword evidence="1" id="KW-1185">Reference proteome</keyword>
<dbReference type="Proteomes" id="UP000095287">
    <property type="component" value="Unplaced"/>
</dbReference>
<dbReference type="AlphaFoldDB" id="A0A1I8AQV6"/>
<accession>A0A1I8AQV6</accession>
<name>A0A1I8AQV6_9BILA</name>
<evidence type="ECO:0000313" key="1">
    <source>
        <dbReference type="Proteomes" id="UP000095287"/>
    </source>
</evidence>
<reference evidence="2" key="1">
    <citation type="submission" date="2016-11" db="UniProtKB">
        <authorList>
            <consortium name="WormBaseParasite"/>
        </authorList>
    </citation>
    <scope>IDENTIFICATION</scope>
</reference>
<protein>
    <submittedName>
        <fullName evidence="2">FBD domain-containing protein</fullName>
    </submittedName>
</protein>